<dbReference type="Pfam" id="PF13585">
    <property type="entry name" value="CHU_C"/>
    <property type="match status" value="1"/>
</dbReference>
<evidence type="ECO:0000313" key="3">
    <source>
        <dbReference type="Proteomes" id="UP000184518"/>
    </source>
</evidence>
<dbReference type="Gene3D" id="2.60.40.10">
    <property type="entry name" value="Immunoglobulins"/>
    <property type="match status" value="1"/>
</dbReference>
<reference evidence="3" key="1">
    <citation type="submission" date="2016-11" db="EMBL/GenBank/DDBJ databases">
        <authorList>
            <person name="Varghese N."/>
            <person name="Submissions S."/>
        </authorList>
    </citation>
    <scope>NUCLEOTIDE SEQUENCE [LARGE SCALE GENOMIC DNA]</scope>
    <source>
        <strain evidence="3">DSM 27619</strain>
    </source>
</reference>
<organism evidence="2 3">
    <name type="scientific">Chryseobacterium arachidis</name>
    <dbReference type="NCBI Taxonomy" id="1416778"/>
    <lineage>
        <taxon>Bacteria</taxon>
        <taxon>Pseudomonadati</taxon>
        <taxon>Bacteroidota</taxon>
        <taxon>Flavobacteriia</taxon>
        <taxon>Flavobacteriales</taxon>
        <taxon>Weeksellaceae</taxon>
        <taxon>Chryseobacterium group</taxon>
        <taxon>Chryseobacterium</taxon>
    </lineage>
</organism>
<dbReference type="InterPro" id="IPR026341">
    <property type="entry name" value="T9SS_type_B"/>
</dbReference>
<dbReference type="AlphaFoldDB" id="A0A1M4U4Q5"/>
<name>A0A1M4U4Q5_9FLAO</name>
<dbReference type="NCBIfam" id="NF038133">
    <property type="entry name" value="choice_anch_L"/>
    <property type="match status" value="1"/>
</dbReference>
<gene>
    <name evidence="2" type="ORF">SAMN05443633_101406</name>
</gene>
<proteinExistence type="predicted"/>
<keyword evidence="3" id="KW-1185">Reference proteome</keyword>
<dbReference type="NCBIfam" id="TIGR04131">
    <property type="entry name" value="Bac_Flav_CTERM"/>
    <property type="match status" value="1"/>
</dbReference>
<dbReference type="RefSeq" id="WP_072952942.1">
    <property type="nucleotide sequence ID" value="NZ_FQUT01000001.1"/>
</dbReference>
<dbReference type="OrthoDB" id="9765926at2"/>
<accession>A0A1M4U4Q5</accession>
<dbReference type="Pfam" id="PF19081">
    <property type="entry name" value="Ig_7"/>
    <property type="match status" value="1"/>
</dbReference>
<protein>
    <submittedName>
        <fullName evidence="2">Gliding motility-associated C-terminal domain-containing protein</fullName>
    </submittedName>
</protein>
<dbReference type="InterPro" id="IPR049804">
    <property type="entry name" value="Choice_anch_L"/>
</dbReference>
<dbReference type="InterPro" id="IPR044023">
    <property type="entry name" value="Ig_7"/>
</dbReference>
<evidence type="ECO:0000259" key="1">
    <source>
        <dbReference type="Pfam" id="PF19081"/>
    </source>
</evidence>
<sequence>MLKYRLKNYIILLMAFFISTGTFAQKKRSLLGHKKTKIEASTSKAGKFIDVNVPPYAPSSFTAEQLVKNVLISGGSACIASNVTNVTVSPNHSETNNDRFWGYFNKATTNFPFTDGVVLTTGYAREAGNTTKDTDPNFYRSLGGQIAYMQSDADLVTASGATQQLHDAVALEFDFVPNSNQIKFNYIFASEEYYSTFPCSYSDAFALLIKPAAGGPYVNVAILPGGAGPVRVTNIRTNQGFDGNPFPSNCQAVNDSFFAGYNNGPDKPEVTNYNGRTIPLTAIADVTPGVTYHFKMVLADAGDQSYDSAVFLQGGSFDIGMTIVDGNGNPLTTVNMCDNTPQLLKAQVATVPNMTFQWYKDGVAIPGATSATYTATQPGVYVVKTFVGGTECQTATVTILGGTTPPAQDATLKLCTTPSVTTFNLNDATPLITTSTTAIVRYYINQADAIAQNNNYINPTLLGSYNGTDGQVLHVVVSDGGFCSKRVTLTLRKEATPVAQLTATKVKICAGESTTLTAANGVTYQWVGMTGTGATMTVSPTQTTTYSVYAIGAQGCKSLQPAQIVIEVVPAITSQLSGGLICDGDTITLDAGSGPNYNYTWSTGDNSQTITVGTPGTYSVTINNGVCTKVYTTQVIKAVIPEIINVNYSENGTMVLTASNPSNGALEYSIDNGLTWQNSNVFTNVPRNIVVSIRVRVKKTSCVGFLEYFTFVMQNVITPNGDNVNDMIDFRGIMKYKDFKASIFDRYGKEVYKASSLQPYWDGYFQGKRLNTASYWYQVSFEDPASKKPALKTGWILLKNFE</sequence>
<dbReference type="EMBL" id="FQUT01000001">
    <property type="protein sequence ID" value="SHE51718.1"/>
    <property type="molecule type" value="Genomic_DNA"/>
</dbReference>
<feature type="domain" description="Ig-like" evidence="1">
    <location>
        <begin position="498"/>
        <end position="570"/>
    </location>
</feature>
<dbReference type="STRING" id="1416778.SAMN05443633_101406"/>
<dbReference type="Proteomes" id="UP000184518">
    <property type="component" value="Unassembled WGS sequence"/>
</dbReference>
<evidence type="ECO:0000313" key="2">
    <source>
        <dbReference type="EMBL" id="SHE51718.1"/>
    </source>
</evidence>
<dbReference type="InterPro" id="IPR013783">
    <property type="entry name" value="Ig-like_fold"/>
</dbReference>